<keyword evidence="3" id="KW-1185">Reference proteome</keyword>
<feature type="region of interest" description="Disordered" evidence="1">
    <location>
        <begin position="1"/>
        <end position="61"/>
    </location>
</feature>
<organism evidence="2 3">
    <name type="scientific">Carya illinoinensis</name>
    <name type="common">Pecan</name>
    <dbReference type="NCBI Taxonomy" id="32201"/>
    <lineage>
        <taxon>Eukaryota</taxon>
        <taxon>Viridiplantae</taxon>
        <taxon>Streptophyta</taxon>
        <taxon>Embryophyta</taxon>
        <taxon>Tracheophyta</taxon>
        <taxon>Spermatophyta</taxon>
        <taxon>Magnoliopsida</taxon>
        <taxon>eudicotyledons</taxon>
        <taxon>Gunneridae</taxon>
        <taxon>Pentapetalae</taxon>
        <taxon>rosids</taxon>
        <taxon>fabids</taxon>
        <taxon>Fagales</taxon>
        <taxon>Juglandaceae</taxon>
        <taxon>Carya</taxon>
    </lineage>
</organism>
<proteinExistence type="predicted"/>
<sequence length="442" mass="47368">MDQQSQRTSPFSPADLPMKRKRGRPRKDKNLVLGKKNPMMPASDSMRKNKERTDASDDVNGGMVGQVVTGVIEGSFDAGYLLNVKVGDTDTHLRGVVFLPGRFTPITAANDVAPHVKMYNRKEIPIAVLNPQTELHNSVPLSGQGSKQTTELKTHISKLSDQFPSPELRTPIQNPPENESASVVVTTAANVPKNDAGLSVGGNEVPPQTLESGLESQFTSTMAQPDHHEAVEHDEALLECEASPLIKGSGIDGEATKDSKPESASGPVVDMVPGIEIANKEPQIQHQDVSLDLKPNELVHDEVKNPNLELNQTPVFAEHKAMSPEQMKEPVDILMEEQVSPQKDIAQDTQPELSIETLSGTGASLSNGRPASDSADPAELGSHPMLQTSQPAMTLEGEATPAVSKLASKESVIPGMREPQIPSSGTTSNIENGVKDDLVPQS</sequence>
<protein>
    <recommendedName>
        <fullName evidence="4">AT hook motif-containing protein</fullName>
    </recommendedName>
</protein>
<feature type="region of interest" description="Disordered" evidence="1">
    <location>
        <begin position="248"/>
        <end position="268"/>
    </location>
</feature>
<dbReference type="AlphaFoldDB" id="A0A8T1PKS0"/>
<reference evidence="2" key="1">
    <citation type="submission" date="2020-12" db="EMBL/GenBank/DDBJ databases">
        <title>WGS assembly of Carya illinoinensis cv. Pawnee.</title>
        <authorList>
            <person name="Platts A."/>
            <person name="Shu S."/>
            <person name="Wright S."/>
            <person name="Barry K."/>
            <person name="Edger P."/>
            <person name="Pires J.C."/>
            <person name="Schmutz J."/>
        </authorList>
    </citation>
    <scope>NUCLEOTIDE SEQUENCE</scope>
    <source>
        <tissue evidence="2">Leaf</tissue>
    </source>
</reference>
<dbReference type="InterPro" id="IPR045881">
    <property type="entry name" value="MNM1-like"/>
</dbReference>
<feature type="compositionally biased region" description="Basic and acidic residues" evidence="1">
    <location>
        <begin position="45"/>
        <end position="55"/>
    </location>
</feature>
<evidence type="ECO:0008006" key="4">
    <source>
        <dbReference type="Google" id="ProtNLM"/>
    </source>
</evidence>
<comment type="caution">
    <text evidence="2">The sequence shown here is derived from an EMBL/GenBank/DDBJ whole genome shotgun (WGS) entry which is preliminary data.</text>
</comment>
<feature type="compositionally biased region" description="Polar residues" evidence="1">
    <location>
        <begin position="1"/>
        <end position="11"/>
    </location>
</feature>
<feature type="region of interest" description="Disordered" evidence="1">
    <location>
        <begin position="342"/>
        <end position="442"/>
    </location>
</feature>
<dbReference type="PANTHER" id="PTHR34682">
    <property type="entry name" value="AT HOOK MOTIF-CONTAINING PROTEIN"/>
    <property type="match status" value="1"/>
</dbReference>
<accession>A0A8T1PKS0</accession>
<dbReference type="EMBL" id="CM031817">
    <property type="protein sequence ID" value="KAG6641662.1"/>
    <property type="molecule type" value="Genomic_DNA"/>
</dbReference>
<feature type="compositionally biased region" description="Polar residues" evidence="1">
    <location>
        <begin position="347"/>
        <end position="369"/>
    </location>
</feature>
<gene>
    <name evidence="2" type="ORF">CIPAW_09G090500</name>
</gene>
<evidence type="ECO:0000313" key="3">
    <source>
        <dbReference type="Proteomes" id="UP000811609"/>
    </source>
</evidence>
<dbReference type="Proteomes" id="UP000811609">
    <property type="component" value="Chromosome 9"/>
</dbReference>
<name>A0A8T1PKS0_CARIL</name>
<feature type="compositionally biased region" description="Polar residues" evidence="1">
    <location>
        <begin position="421"/>
        <end position="431"/>
    </location>
</feature>
<evidence type="ECO:0000313" key="2">
    <source>
        <dbReference type="EMBL" id="KAG6641662.1"/>
    </source>
</evidence>
<feature type="compositionally biased region" description="Basic and acidic residues" evidence="1">
    <location>
        <begin position="433"/>
        <end position="442"/>
    </location>
</feature>
<evidence type="ECO:0000256" key="1">
    <source>
        <dbReference type="SAM" id="MobiDB-lite"/>
    </source>
</evidence>
<dbReference type="PANTHER" id="PTHR34682:SF3">
    <property type="entry name" value="AT HOOK MOTIF-CONTAINING PROTEIN"/>
    <property type="match status" value="1"/>
</dbReference>